<dbReference type="PANTHER" id="PTHR11480">
    <property type="entry name" value="SAPOSIN-RELATED"/>
    <property type="match status" value="1"/>
</dbReference>
<dbReference type="PROSITE" id="PS50015">
    <property type="entry name" value="SAP_B"/>
    <property type="match status" value="4"/>
</dbReference>
<dbReference type="PRINTS" id="PR01797">
    <property type="entry name" value="SAPOSIN"/>
</dbReference>
<dbReference type="SMART" id="SM00741">
    <property type="entry name" value="SapB"/>
    <property type="match status" value="4"/>
</dbReference>
<feature type="domain" description="Saposin B-type" evidence="4">
    <location>
        <begin position="124"/>
        <end position="205"/>
    </location>
</feature>
<dbReference type="AlphaFoldDB" id="A0A3M7QCJ8"/>
<evidence type="ECO:0000259" key="4">
    <source>
        <dbReference type="PROSITE" id="PS50015"/>
    </source>
</evidence>
<dbReference type="InterPro" id="IPR051428">
    <property type="entry name" value="Sphingo_Act-Surfact_Prot"/>
</dbReference>
<name>A0A3M7QCJ8_BRAPC</name>
<gene>
    <name evidence="5" type="ORF">BpHYR1_033839</name>
</gene>
<dbReference type="Pfam" id="PF03489">
    <property type="entry name" value="SapB_2"/>
    <property type="match status" value="4"/>
</dbReference>
<comment type="caution">
    <text evidence="5">The sequence shown here is derived from an EMBL/GenBank/DDBJ whole genome shotgun (WGS) entry which is preliminary data.</text>
</comment>
<evidence type="ECO:0000256" key="1">
    <source>
        <dbReference type="ARBA" id="ARBA00023157"/>
    </source>
</evidence>
<dbReference type="InterPro" id="IPR008138">
    <property type="entry name" value="SapB_2"/>
</dbReference>
<dbReference type="STRING" id="10195.A0A3M7QCJ8"/>
<evidence type="ECO:0000313" key="6">
    <source>
        <dbReference type="Proteomes" id="UP000276133"/>
    </source>
</evidence>
<dbReference type="GO" id="GO:0005764">
    <property type="term" value="C:lysosome"/>
    <property type="evidence" value="ECO:0007669"/>
    <property type="project" value="InterPro"/>
</dbReference>
<feature type="domain" description="Saposin B-type" evidence="4">
    <location>
        <begin position="217"/>
        <end position="298"/>
    </location>
</feature>
<protein>
    <submittedName>
        <fullName evidence="5">Proactivator polypeptide-like</fullName>
    </submittedName>
</protein>
<keyword evidence="3" id="KW-0732">Signal</keyword>
<proteinExistence type="predicted"/>
<evidence type="ECO:0000256" key="2">
    <source>
        <dbReference type="ARBA" id="ARBA00023180"/>
    </source>
</evidence>
<feature type="chain" id="PRO_5018295141" evidence="3">
    <location>
        <begin position="19"/>
        <end position="393"/>
    </location>
</feature>
<dbReference type="GO" id="GO:0006665">
    <property type="term" value="P:sphingolipid metabolic process"/>
    <property type="evidence" value="ECO:0007669"/>
    <property type="project" value="InterPro"/>
</dbReference>
<sequence length="393" mass="43556">MLKKLFSFILLTTIVVNSSEVLKSRDEHCQLCTHVLQTAQTLLGQNRTEASIIKLIKDDVCTRLGSLSNACLQYVEAYGSVALEELAQKIVPSNICKRVGICGAKLDKLPHPEDIRTVTQNSKSGTVCQICTVVMSAAQNLLEQNKTEDEILNFIEKNLCSRLGSLGQICDEYVSAYGKIILYELAQKIDPSVICNHLGLCETKNIPPNPKLKKMSNSLNCTLCKLVFQQVVDLLKNNASETQIIGIIETKLCNATGKMSELCKELVDAYGPAILKYLADGVNPEKVCELIGMCSANKKINPIKKRLIDQPKSNNEIFCYVCQYALAFIDHELQNNKTEQAIISTLDLVCKLAPQSLKQQCDSLINTYGVYLVQLLEQFADPQKVCEAIKLCV</sequence>
<evidence type="ECO:0000256" key="3">
    <source>
        <dbReference type="SAM" id="SignalP"/>
    </source>
</evidence>
<dbReference type="Pfam" id="PF05184">
    <property type="entry name" value="SapB_1"/>
    <property type="match status" value="4"/>
</dbReference>
<feature type="domain" description="Saposin B-type" evidence="4">
    <location>
        <begin position="315"/>
        <end position="393"/>
    </location>
</feature>
<dbReference type="GO" id="GO:0016020">
    <property type="term" value="C:membrane"/>
    <property type="evidence" value="ECO:0007669"/>
    <property type="project" value="GOC"/>
</dbReference>
<evidence type="ECO:0000313" key="5">
    <source>
        <dbReference type="EMBL" id="RNA08675.1"/>
    </source>
</evidence>
<dbReference type="InterPro" id="IPR008139">
    <property type="entry name" value="SaposinB_dom"/>
</dbReference>
<dbReference type="OrthoDB" id="69496at2759"/>
<dbReference type="SUPFAM" id="SSF47862">
    <property type="entry name" value="Saposin"/>
    <property type="match status" value="4"/>
</dbReference>
<feature type="domain" description="Saposin B-type" evidence="4">
    <location>
        <begin position="25"/>
        <end position="106"/>
    </location>
</feature>
<dbReference type="PANTHER" id="PTHR11480:SF3">
    <property type="entry name" value="BCDNA.GH08312"/>
    <property type="match status" value="1"/>
</dbReference>
<reference evidence="5 6" key="1">
    <citation type="journal article" date="2018" name="Sci. Rep.">
        <title>Genomic signatures of local adaptation to the degree of environmental predictability in rotifers.</title>
        <authorList>
            <person name="Franch-Gras L."/>
            <person name="Hahn C."/>
            <person name="Garcia-Roger E.M."/>
            <person name="Carmona M.J."/>
            <person name="Serra M."/>
            <person name="Gomez A."/>
        </authorList>
    </citation>
    <scope>NUCLEOTIDE SEQUENCE [LARGE SCALE GENOMIC DNA]</scope>
    <source>
        <strain evidence="5">HYR1</strain>
    </source>
</reference>
<dbReference type="InterPro" id="IPR008373">
    <property type="entry name" value="Saposin"/>
</dbReference>
<dbReference type="InterPro" id="IPR007856">
    <property type="entry name" value="SapB_1"/>
</dbReference>
<dbReference type="Gene3D" id="1.10.225.10">
    <property type="entry name" value="Saposin-like"/>
    <property type="match status" value="4"/>
</dbReference>
<dbReference type="Proteomes" id="UP000276133">
    <property type="component" value="Unassembled WGS sequence"/>
</dbReference>
<keyword evidence="2" id="KW-0325">Glycoprotein</keyword>
<dbReference type="EMBL" id="REGN01006662">
    <property type="protein sequence ID" value="RNA08675.1"/>
    <property type="molecule type" value="Genomic_DNA"/>
</dbReference>
<keyword evidence="6" id="KW-1185">Reference proteome</keyword>
<keyword evidence="1" id="KW-1015">Disulfide bond</keyword>
<organism evidence="5 6">
    <name type="scientific">Brachionus plicatilis</name>
    <name type="common">Marine rotifer</name>
    <name type="synonym">Brachionus muelleri</name>
    <dbReference type="NCBI Taxonomy" id="10195"/>
    <lineage>
        <taxon>Eukaryota</taxon>
        <taxon>Metazoa</taxon>
        <taxon>Spiralia</taxon>
        <taxon>Gnathifera</taxon>
        <taxon>Rotifera</taxon>
        <taxon>Eurotatoria</taxon>
        <taxon>Monogononta</taxon>
        <taxon>Pseudotrocha</taxon>
        <taxon>Ploima</taxon>
        <taxon>Brachionidae</taxon>
        <taxon>Brachionus</taxon>
    </lineage>
</organism>
<feature type="signal peptide" evidence="3">
    <location>
        <begin position="1"/>
        <end position="18"/>
    </location>
</feature>
<dbReference type="InterPro" id="IPR011001">
    <property type="entry name" value="Saposin-like"/>
</dbReference>
<accession>A0A3M7QCJ8</accession>